<keyword evidence="3" id="KW-0998">Cell outer membrane</keyword>
<evidence type="ECO:0000256" key="3">
    <source>
        <dbReference type="ARBA" id="ARBA00023237"/>
    </source>
</evidence>
<dbReference type="EMBL" id="BLBC01000005">
    <property type="protein sequence ID" value="GET45263.1"/>
    <property type="molecule type" value="Genomic_DNA"/>
</dbReference>
<keyword evidence="4" id="KW-0732">Signal</keyword>
<reference evidence="6" key="1">
    <citation type="journal article" date="2020" name="Int. J. Syst. Evol. Microbiol.">
        <title>Capnocytophaga felis sp. nov. isolated from the feline oral cavity.</title>
        <authorList>
            <person name="Suzuki M."/>
            <person name="Umeda K."/>
            <person name="Kimura M."/>
            <person name="Imaoka K."/>
            <person name="Morikawa S."/>
            <person name="Maeda K."/>
        </authorList>
    </citation>
    <scope>NUCLEOTIDE SEQUENCE [LARGE SCALE GENOMIC DNA]</scope>
    <source>
        <strain evidence="6">KC07070</strain>
    </source>
</reference>
<accession>A0A5M4B6M0</accession>
<name>A0A5M4B6M0_9FLAO</name>
<evidence type="ECO:0000256" key="1">
    <source>
        <dbReference type="ARBA" id="ARBA00004442"/>
    </source>
</evidence>
<keyword evidence="6" id="KW-1185">Reference proteome</keyword>
<dbReference type="Proteomes" id="UP000398217">
    <property type="component" value="Unassembled WGS sequence"/>
</dbReference>
<dbReference type="InterPro" id="IPR036942">
    <property type="entry name" value="Beta-barrel_TonB_sf"/>
</dbReference>
<dbReference type="SUPFAM" id="SSF56935">
    <property type="entry name" value="Porins"/>
    <property type="match status" value="1"/>
</dbReference>
<protein>
    <submittedName>
        <fullName evidence="5">Uncharacterized protein</fullName>
    </submittedName>
</protein>
<feature type="chain" id="PRO_5024289176" evidence="4">
    <location>
        <begin position="28"/>
        <end position="590"/>
    </location>
</feature>
<evidence type="ECO:0000256" key="4">
    <source>
        <dbReference type="SAM" id="SignalP"/>
    </source>
</evidence>
<proteinExistence type="predicted"/>
<evidence type="ECO:0000313" key="6">
    <source>
        <dbReference type="Proteomes" id="UP000398217"/>
    </source>
</evidence>
<keyword evidence="2" id="KW-0472">Membrane</keyword>
<evidence type="ECO:0000256" key="2">
    <source>
        <dbReference type="ARBA" id="ARBA00023136"/>
    </source>
</evidence>
<comment type="caution">
    <text evidence="5">The sequence shown here is derived from an EMBL/GenBank/DDBJ whole genome shotgun (WGS) entry which is preliminary data.</text>
</comment>
<gene>
    <name evidence="5" type="ORF">RCZ01_05650</name>
</gene>
<dbReference type="GO" id="GO:0009279">
    <property type="term" value="C:cell outer membrane"/>
    <property type="evidence" value="ECO:0007669"/>
    <property type="project" value="UniProtKB-SubCell"/>
</dbReference>
<evidence type="ECO:0000313" key="5">
    <source>
        <dbReference type="EMBL" id="GET45263.1"/>
    </source>
</evidence>
<dbReference type="Gene3D" id="2.40.170.20">
    <property type="entry name" value="TonB-dependent receptor, beta-barrel domain"/>
    <property type="match status" value="1"/>
</dbReference>
<feature type="signal peptide" evidence="4">
    <location>
        <begin position="1"/>
        <end position="27"/>
    </location>
</feature>
<sequence length="590" mass="66731">MTMMNKNIFQFKVLLITFLMCSSVSIAQSKKDSLTTKVIDVVKSYAPTIADAYKKREDANIKKDSLSLTKKQITYSIYSIPVASTFVPEKGKATTMKKTIKREYYPDSYVGGAFGNLNTLYGDASVNLPVTDESNLAFLFNHLSSNGEVKDVILDNEYAKTKGEVRYDYLDKDVYWGVNADFGRRAHNWYGIQKDFYTDEQIKQLTSLKQVYIDYGLGGYLKLPDSYFEGVDVSFRGLSDKFNTSEMNFRLAPSLQVPISKGEHKIHLNLLLDYYSGTFERGYLTAVEQKNKWLLMAANPSYHFTTNELELKLGATIAYAGANPTQESNFKAFPDVEVLYKFSGGSTILHGAIRGMFQQNTFEKLTKVNPYLAPTQVINPTNVNVDISASIKGELATGLYYKLQGIYKQYENLPLFTSNSEAGTASLTLAYQHNNSFKLVYDEVKEFGFAAEIGGNINDVFFFDLEGKINGYSTKNQEEAWNLPRTRVSLFTDVKIMDGLFAGVDLFYVGDRYEKDYVSSILTPPGKLKLEGYFDLNLHADYTINKKWMIFAKANNLTSNSYNRWAYYPVQGLQIFAGVKYLFGLSKKSK</sequence>
<dbReference type="AlphaFoldDB" id="A0A5M4B6M0"/>
<comment type="subcellular location">
    <subcellularLocation>
        <location evidence="1">Cell outer membrane</location>
    </subcellularLocation>
</comment>
<organism evidence="5 6">
    <name type="scientific">Capnocytophaga felis</name>
    <dbReference type="NCBI Taxonomy" id="2267611"/>
    <lineage>
        <taxon>Bacteria</taxon>
        <taxon>Pseudomonadati</taxon>
        <taxon>Bacteroidota</taxon>
        <taxon>Flavobacteriia</taxon>
        <taxon>Flavobacteriales</taxon>
        <taxon>Flavobacteriaceae</taxon>
        <taxon>Capnocytophaga</taxon>
    </lineage>
</organism>